<dbReference type="Gene3D" id="3.40.970.30">
    <property type="entry name" value="yp_829618.1 like domains"/>
    <property type="match status" value="1"/>
</dbReference>
<dbReference type="Pfam" id="PF25056">
    <property type="entry name" value="DUF7793"/>
    <property type="match status" value="1"/>
</dbReference>
<evidence type="ECO:0000313" key="3">
    <source>
        <dbReference type="Proteomes" id="UP000204551"/>
    </source>
</evidence>
<feature type="domain" description="DUF7793" evidence="1">
    <location>
        <begin position="12"/>
        <end position="123"/>
    </location>
</feature>
<protein>
    <recommendedName>
        <fullName evidence="1">DUF7793 domain-containing protein</fullName>
    </recommendedName>
</protein>
<dbReference type="EMBL" id="CP022515">
    <property type="protein sequence ID" value="ASO07528.1"/>
    <property type="molecule type" value="Genomic_DNA"/>
</dbReference>
<dbReference type="Proteomes" id="UP000204551">
    <property type="component" value="Chromosome"/>
</dbReference>
<dbReference type="STRING" id="616991.GCA_000733925_00679"/>
<gene>
    <name evidence="2" type="ORF">AREALGSMS7_04123</name>
</gene>
<proteinExistence type="predicted"/>
<dbReference type="AlphaFoldDB" id="A0A221V2C3"/>
<dbReference type="eggNOG" id="ENOG50332DX">
    <property type="taxonomic scope" value="Bacteria"/>
</dbReference>
<reference evidence="2 3" key="1">
    <citation type="submission" date="2017-07" db="EMBL/GenBank/DDBJ databases">
        <title>Genome Sequence of Arenibacter algicola Strain SMS7 Isolated from a culture of the Diatom Skeletonema marinoi.</title>
        <authorList>
            <person name="Topel M."/>
            <person name="Pinder M.I.M."/>
            <person name="Johansson O.N."/>
            <person name="Kourtchenko O."/>
            <person name="Godhe A."/>
            <person name="Clarke A.K."/>
        </authorList>
    </citation>
    <scope>NUCLEOTIDE SEQUENCE [LARGE SCALE GENOMIC DNA]</scope>
    <source>
        <strain evidence="2 3">SMS7</strain>
    </source>
</reference>
<organism evidence="2 3">
    <name type="scientific">Arenibacter algicola</name>
    <dbReference type="NCBI Taxonomy" id="616991"/>
    <lineage>
        <taxon>Bacteria</taxon>
        <taxon>Pseudomonadati</taxon>
        <taxon>Bacteroidota</taxon>
        <taxon>Flavobacteriia</taxon>
        <taxon>Flavobacteriales</taxon>
        <taxon>Flavobacteriaceae</taxon>
        <taxon>Arenibacter</taxon>
    </lineage>
</organism>
<name>A0A221V2C3_9FLAO</name>
<evidence type="ECO:0000259" key="1">
    <source>
        <dbReference type="Pfam" id="PF25056"/>
    </source>
</evidence>
<dbReference type="RefSeq" id="WP_093979783.1">
    <property type="nucleotide sequence ID" value="NZ_CP022515.1"/>
</dbReference>
<dbReference type="KEGG" id="aalg:AREALGSMS7_04123"/>
<sequence>MQSYFENDFTQYMLVDNIVHIIYKKGVIIDLQASKRIVRDRLMFQEERAYPILCDIRQLRRVDKAARDYLALEGSLLVKALAFIIEPPVTDVMTRFYLMTNHPDIPTASFREISKALAFLSRFLSLGLGTILF</sequence>
<dbReference type="InterPro" id="IPR056695">
    <property type="entry name" value="DUF7793"/>
</dbReference>
<accession>A0A221V2C3</accession>
<evidence type="ECO:0000313" key="2">
    <source>
        <dbReference type="EMBL" id="ASO07528.1"/>
    </source>
</evidence>